<dbReference type="GO" id="GO:0045493">
    <property type="term" value="P:xylan catabolic process"/>
    <property type="evidence" value="ECO:0007669"/>
    <property type="project" value="UniProtKB-KW"/>
</dbReference>
<sequence>MGKITATAAGLLLSGAVVLATPGSALSEPGTAGDGRRPADQSLGSLAKRLDLRFATAVDMAALADDAAYRQKVASEFSGVTAENVMKWEVLEPQRGVYDWEQADRLVAFARENRQTVRGHVLVWHNQLPAWLTEGNFSSQELRALLRRHIHETVRHFRGKVWHWDVVNEAFNEDGTLRDTIWLRNLGPGYIADAFRWAHEADPRVRLYYNDYNIENVNAKSDAVYDLVRSLRAQGVPIHGVGVQGHHTVGSDLASMQRNLQRFDDLGVETSVTEADVRMVMPADATKLQAQANVYSTMLESCLATPRCTSFTVWGFTDKYSWVPGWFDGEGAANILDENFQPKPAYHALRTDLALAGGPVAHRRP</sequence>
<dbReference type="Gene3D" id="3.20.20.80">
    <property type="entry name" value="Glycosidases"/>
    <property type="match status" value="1"/>
</dbReference>
<evidence type="ECO:0000256" key="8">
    <source>
        <dbReference type="ARBA" id="ARBA00023326"/>
    </source>
</evidence>
<accession>A0A7W3RA24</accession>
<feature type="chain" id="PRO_5038350550" description="Beta-xylanase" evidence="10">
    <location>
        <begin position="21"/>
        <end position="365"/>
    </location>
</feature>
<dbReference type="InterPro" id="IPR017853">
    <property type="entry name" value="GH"/>
</dbReference>
<dbReference type="RefSeq" id="WP_182706507.1">
    <property type="nucleotide sequence ID" value="NZ_JACJII010000001.1"/>
</dbReference>
<dbReference type="AlphaFoldDB" id="A0A7W3RA24"/>
<evidence type="ECO:0000313" key="12">
    <source>
        <dbReference type="EMBL" id="MBA9005294.1"/>
    </source>
</evidence>
<dbReference type="SMART" id="SM00633">
    <property type="entry name" value="Glyco_10"/>
    <property type="match status" value="1"/>
</dbReference>
<dbReference type="PANTHER" id="PTHR31490:SF88">
    <property type="entry name" value="BETA-XYLANASE"/>
    <property type="match status" value="1"/>
</dbReference>
<keyword evidence="6 9" id="KW-0119">Carbohydrate metabolism</keyword>
<evidence type="ECO:0000256" key="6">
    <source>
        <dbReference type="ARBA" id="ARBA00023277"/>
    </source>
</evidence>
<dbReference type="Proteomes" id="UP000539313">
    <property type="component" value="Unassembled WGS sequence"/>
</dbReference>
<keyword evidence="4 10" id="KW-0732">Signal</keyword>
<dbReference type="InterPro" id="IPR044846">
    <property type="entry name" value="GH10"/>
</dbReference>
<keyword evidence="5 9" id="KW-0378">Hydrolase</keyword>
<dbReference type="EC" id="3.2.1.8" evidence="9"/>
<dbReference type="GO" id="GO:0031176">
    <property type="term" value="F:endo-1,4-beta-xylanase activity"/>
    <property type="evidence" value="ECO:0007669"/>
    <property type="project" value="UniProtKB-EC"/>
</dbReference>
<evidence type="ECO:0000256" key="2">
    <source>
        <dbReference type="ARBA" id="ARBA00007495"/>
    </source>
</evidence>
<evidence type="ECO:0000256" key="3">
    <source>
        <dbReference type="ARBA" id="ARBA00022651"/>
    </source>
</evidence>
<keyword evidence="8 9" id="KW-0624">Polysaccharide degradation</keyword>
<dbReference type="InterPro" id="IPR001000">
    <property type="entry name" value="GH10_dom"/>
</dbReference>
<comment type="similarity">
    <text evidence="2 9">Belongs to the glycosyl hydrolase 10 (cellulase F) family.</text>
</comment>
<protein>
    <recommendedName>
        <fullName evidence="9">Beta-xylanase</fullName>
        <ecNumber evidence="9">3.2.1.8</ecNumber>
    </recommendedName>
</protein>
<proteinExistence type="inferred from homology"/>
<reference evidence="12 13" key="1">
    <citation type="submission" date="2020-08" db="EMBL/GenBank/DDBJ databases">
        <title>Sequencing the genomes of 1000 actinobacteria strains.</title>
        <authorList>
            <person name="Klenk H.-P."/>
        </authorList>
    </citation>
    <scope>NUCLEOTIDE SEQUENCE [LARGE SCALE GENOMIC DNA]</scope>
    <source>
        <strain evidence="12 13">DSM 45823</strain>
    </source>
</reference>
<evidence type="ECO:0000256" key="7">
    <source>
        <dbReference type="ARBA" id="ARBA00023295"/>
    </source>
</evidence>
<evidence type="ECO:0000256" key="1">
    <source>
        <dbReference type="ARBA" id="ARBA00000681"/>
    </source>
</evidence>
<name>A0A7W3RA24_9ACTN</name>
<evidence type="ECO:0000259" key="11">
    <source>
        <dbReference type="PROSITE" id="PS51760"/>
    </source>
</evidence>
<evidence type="ECO:0000256" key="5">
    <source>
        <dbReference type="ARBA" id="ARBA00022801"/>
    </source>
</evidence>
<keyword evidence="3 12" id="KW-0858">Xylan degradation</keyword>
<evidence type="ECO:0000256" key="9">
    <source>
        <dbReference type="RuleBase" id="RU361174"/>
    </source>
</evidence>
<feature type="domain" description="GH10" evidence="11">
    <location>
        <begin position="57"/>
        <end position="352"/>
    </location>
</feature>
<evidence type="ECO:0000313" key="13">
    <source>
        <dbReference type="Proteomes" id="UP000539313"/>
    </source>
</evidence>
<dbReference type="PANTHER" id="PTHR31490">
    <property type="entry name" value="GLYCOSYL HYDROLASE"/>
    <property type="match status" value="1"/>
</dbReference>
<keyword evidence="13" id="KW-1185">Reference proteome</keyword>
<comment type="catalytic activity">
    <reaction evidence="1 9">
        <text>Endohydrolysis of (1-&gt;4)-beta-D-xylosidic linkages in xylans.</text>
        <dbReference type="EC" id="3.2.1.8"/>
    </reaction>
</comment>
<comment type="caution">
    <text evidence="12">The sequence shown here is derived from an EMBL/GenBank/DDBJ whole genome shotgun (WGS) entry which is preliminary data.</text>
</comment>
<dbReference type="PROSITE" id="PS51760">
    <property type="entry name" value="GH10_2"/>
    <property type="match status" value="1"/>
</dbReference>
<dbReference type="EMBL" id="JACJII010000001">
    <property type="protein sequence ID" value="MBA9005294.1"/>
    <property type="molecule type" value="Genomic_DNA"/>
</dbReference>
<evidence type="ECO:0000256" key="4">
    <source>
        <dbReference type="ARBA" id="ARBA00022729"/>
    </source>
</evidence>
<dbReference type="PRINTS" id="PR00134">
    <property type="entry name" value="GLHYDRLASE10"/>
</dbReference>
<feature type="signal peptide" evidence="10">
    <location>
        <begin position="1"/>
        <end position="20"/>
    </location>
</feature>
<organism evidence="12 13">
    <name type="scientific">Thermomonospora cellulosilytica</name>
    <dbReference type="NCBI Taxonomy" id="1411118"/>
    <lineage>
        <taxon>Bacteria</taxon>
        <taxon>Bacillati</taxon>
        <taxon>Actinomycetota</taxon>
        <taxon>Actinomycetes</taxon>
        <taxon>Streptosporangiales</taxon>
        <taxon>Thermomonosporaceae</taxon>
        <taxon>Thermomonospora</taxon>
    </lineage>
</organism>
<dbReference type="SUPFAM" id="SSF51445">
    <property type="entry name" value="(Trans)glycosidases"/>
    <property type="match status" value="1"/>
</dbReference>
<dbReference type="Pfam" id="PF00331">
    <property type="entry name" value="Glyco_hydro_10"/>
    <property type="match status" value="1"/>
</dbReference>
<gene>
    <name evidence="12" type="ORF">HNR21_004176</name>
</gene>
<evidence type="ECO:0000256" key="10">
    <source>
        <dbReference type="SAM" id="SignalP"/>
    </source>
</evidence>
<keyword evidence="7 9" id="KW-0326">Glycosidase</keyword>